<keyword evidence="4" id="KW-0677">Repeat</keyword>
<dbReference type="InterPro" id="IPR034294">
    <property type="entry name" value="Aquaporin_transptr"/>
</dbReference>
<accession>A0A094PR11</accession>
<dbReference type="GO" id="GO:0012505">
    <property type="term" value="C:endomembrane system"/>
    <property type="evidence" value="ECO:0007669"/>
    <property type="project" value="UniProtKB-SubCell"/>
</dbReference>
<dbReference type="GO" id="GO:0005737">
    <property type="term" value="C:cytoplasm"/>
    <property type="evidence" value="ECO:0007669"/>
    <property type="project" value="UniProtKB-ARBA"/>
</dbReference>
<dbReference type="PANTHER" id="PTHR45665:SF9">
    <property type="entry name" value="AQUAPORIN-8"/>
    <property type="match status" value="1"/>
</dbReference>
<evidence type="ECO:0000313" key="8">
    <source>
        <dbReference type="EMBL" id="KGA13517.1"/>
    </source>
</evidence>
<organism evidence="8">
    <name type="scientific">freshwater metagenome</name>
    <dbReference type="NCBI Taxonomy" id="449393"/>
    <lineage>
        <taxon>unclassified sequences</taxon>
        <taxon>metagenomes</taxon>
        <taxon>ecological metagenomes</taxon>
    </lineage>
</organism>
<evidence type="ECO:0000256" key="5">
    <source>
        <dbReference type="ARBA" id="ARBA00022989"/>
    </source>
</evidence>
<dbReference type="EMBL" id="JNSK01000165">
    <property type="protein sequence ID" value="KGA13517.1"/>
    <property type="molecule type" value="Genomic_DNA"/>
</dbReference>
<evidence type="ECO:0000256" key="4">
    <source>
        <dbReference type="ARBA" id="ARBA00022737"/>
    </source>
</evidence>
<dbReference type="GO" id="GO:0015250">
    <property type="term" value="F:water channel activity"/>
    <property type="evidence" value="ECO:0007669"/>
    <property type="project" value="TreeGrafter"/>
</dbReference>
<evidence type="ECO:0000256" key="3">
    <source>
        <dbReference type="ARBA" id="ARBA00022692"/>
    </source>
</evidence>
<evidence type="ECO:0000256" key="7">
    <source>
        <dbReference type="SAM" id="Phobius"/>
    </source>
</evidence>
<comment type="subcellular location">
    <subcellularLocation>
        <location evidence="1">Endomembrane system</location>
        <topology evidence="1">Multi-pass membrane protein</topology>
    </subcellularLocation>
</comment>
<dbReference type="SUPFAM" id="SSF81338">
    <property type="entry name" value="Aquaporin-like"/>
    <property type="match status" value="1"/>
</dbReference>
<dbReference type="PRINTS" id="PR00783">
    <property type="entry name" value="MINTRINSICP"/>
</dbReference>
<feature type="transmembrane region" description="Helical" evidence="7">
    <location>
        <begin position="34"/>
        <end position="53"/>
    </location>
</feature>
<dbReference type="AlphaFoldDB" id="A0A094PR11"/>
<name>A0A094PR11_9ZZZZ</name>
<dbReference type="Pfam" id="PF00230">
    <property type="entry name" value="MIP"/>
    <property type="match status" value="1"/>
</dbReference>
<feature type="transmembrane region" description="Helical" evidence="7">
    <location>
        <begin position="190"/>
        <end position="210"/>
    </location>
</feature>
<dbReference type="GO" id="GO:0019755">
    <property type="term" value="P:one-carbon compound transport"/>
    <property type="evidence" value="ECO:0007669"/>
    <property type="project" value="UniProtKB-ARBA"/>
</dbReference>
<evidence type="ECO:0000256" key="2">
    <source>
        <dbReference type="ARBA" id="ARBA00022448"/>
    </source>
</evidence>
<feature type="transmembrane region" description="Helical" evidence="7">
    <location>
        <begin position="148"/>
        <end position="170"/>
    </location>
</feature>
<protein>
    <recommendedName>
        <fullName evidence="9">Antitoxin</fullName>
    </recommendedName>
</protein>
<dbReference type="InterPro" id="IPR023271">
    <property type="entry name" value="Aquaporin-like"/>
</dbReference>
<keyword evidence="2" id="KW-0813">Transport</keyword>
<feature type="transmembrane region" description="Helical" evidence="7">
    <location>
        <begin position="120"/>
        <end position="141"/>
    </location>
</feature>
<keyword evidence="5 7" id="KW-1133">Transmembrane helix</keyword>
<sequence length="217" mass="22242">MKINKLIAEFVGTGILAATVVGSGIMATSLTKDVAVQLLIVAIATVFILAVLIQMLAPISGAHFNPAVSLVDFLNKGISAKKLALYTFAQVFGGVIGVITANAMFELPGIQSSTLERSGVGLLLGEVVATAGLILVIQLVGAQKNGKYIPFAVAGWIGAAYFFTSSTSFANPAVTFARSLSDTFAGIELSSVPAFILAQLIGALVGLLLAKGLKSGK</sequence>
<evidence type="ECO:0008006" key="9">
    <source>
        <dbReference type="Google" id="ProtNLM"/>
    </source>
</evidence>
<dbReference type="GO" id="GO:0016020">
    <property type="term" value="C:membrane"/>
    <property type="evidence" value="ECO:0007669"/>
    <property type="project" value="InterPro"/>
</dbReference>
<comment type="caution">
    <text evidence="8">The sequence shown here is derived from an EMBL/GenBank/DDBJ whole genome shotgun (WGS) entry which is preliminary data.</text>
</comment>
<proteinExistence type="predicted"/>
<keyword evidence="3 7" id="KW-0812">Transmembrane</keyword>
<reference evidence="8" key="1">
    <citation type="submission" date="2014-05" db="EMBL/GenBank/DDBJ databases">
        <title>Key roles for freshwater Actinobacteria revealed by deep metagenomic sequencing.</title>
        <authorList>
            <person name="Ghai R."/>
            <person name="Mizuno C.M."/>
            <person name="Picazo A."/>
            <person name="Camacho A."/>
            <person name="Rodriguez-Valera F."/>
        </authorList>
    </citation>
    <scope>NUCLEOTIDE SEQUENCE</scope>
</reference>
<evidence type="ECO:0000256" key="1">
    <source>
        <dbReference type="ARBA" id="ARBA00004127"/>
    </source>
</evidence>
<keyword evidence="6 7" id="KW-0472">Membrane</keyword>
<feature type="transmembrane region" description="Helical" evidence="7">
    <location>
        <begin position="83"/>
        <end position="105"/>
    </location>
</feature>
<dbReference type="Gene3D" id="1.20.1080.10">
    <property type="entry name" value="Glycerol uptake facilitator protein"/>
    <property type="match status" value="1"/>
</dbReference>
<evidence type="ECO:0000256" key="6">
    <source>
        <dbReference type="ARBA" id="ARBA00023136"/>
    </source>
</evidence>
<dbReference type="InterPro" id="IPR000425">
    <property type="entry name" value="MIP"/>
</dbReference>
<dbReference type="PANTHER" id="PTHR45665">
    <property type="entry name" value="AQUAPORIN-8"/>
    <property type="match status" value="1"/>
</dbReference>
<gene>
    <name evidence="8" type="ORF">GM50_22110</name>
</gene>
<feature type="transmembrane region" description="Helical" evidence="7">
    <location>
        <begin position="7"/>
        <end position="28"/>
    </location>
</feature>